<evidence type="ECO:0000313" key="1">
    <source>
        <dbReference type="EMBL" id="KIK63415.1"/>
    </source>
</evidence>
<accession>A0A0D0BHF3</accession>
<organism evidence="1 2">
    <name type="scientific">Collybiopsis luxurians FD-317 M1</name>
    <dbReference type="NCBI Taxonomy" id="944289"/>
    <lineage>
        <taxon>Eukaryota</taxon>
        <taxon>Fungi</taxon>
        <taxon>Dikarya</taxon>
        <taxon>Basidiomycota</taxon>
        <taxon>Agaricomycotina</taxon>
        <taxon>Agaricomycetes</taxon>
        <taxon>Agaricomycetidae</taxon>
        <taxon>Agaricales</taxon>
        <taxon>Marasmiineae</taxon>
        <taxon>Omphalotaceae</taxon>
        <taxon>Collybiopsis</taxon>
        <taxon>Collybiopsis luxurians</taxon>
    </lineage>
</organism>
<dbReference type="HOGENOM" id="CLU_621205_0_0_1"/>
<gene>
    <name evidence="1" type="ORF">GYMLUDRAFT_57624</name>
</gene>
<dbReference type="Proteomes" id="UP000053593">
    <property type="component" value="Unassembled WGS sequence"/>
</dbReference>
<reference evidence="1 2" key="1">
    <citation type="submission" date="2014-04" db="EMBL/GenBank/DDBJ databases">
        <title>Evolutionary Origins and Diversification of the Mycorrhizal Mutualists.</title>
        <authorList>
            <consortium name="DOE Joint Genome Institute"/>
            <consortium name="Mycorrhizal Genomics Consortium"/>
            <person name="Kohler A."/>
            <person name="Kuo A."/>
            <person name="Nagy L.G."/>
            <person name="Floudas D."/>
            <person name="Copeland A."/>
            <person name="Barry K.W."/>
            <person name="Cichocki N."/>
            <person name="Veneault-Fourrey C."/>
            <person name="LaButti K."/>
            <person name="Lindquist E.A."/>
            <person name="Lipzen A."/>
            <person name="Lundell T."/>
            <person name="Morin E."/>
            <person name="Murat C."/>
            <person name="Riley R."/>
            <person name="Ohm R."/>
            <person name="Sun H."/>
            <person name="Tunlid A."/>
            <person name="Henrissat B."/>
            <person name="Grigoriev I.V."/>
            <person name="Hibbett D.S."/>
            <person name="Martin F."/>
        </authorList>
    </citation>
    <scope>NUCLEOTIDE SEQUENCE [LARGE SCALE GENOMIC DNA]</scope>
    <source>
        <strain evidence="1 2">FD-317 M1</strain>
    </source>
</reference>
<evidence type="ECO:0000313" key="2">
    <source>
        <dbReference type="Proteomes" id="UP000053593"/>
    </source>
</evidence>
<sequence>MTAVHGEPDWVTEDLKEDFATVYRQTGSKQLRATLNHRFQNLSCAQCLKKRQKCVPRQSGFQCQHCLPHVSYLRHTEGNGDDTDTEAEREDDHPTCGALSRTMSTVVTNVSSSSSADHAVENLPVAHPSENQVEAIIGSPSLGATRVESFNVGASRDSAAIPYETLYNRNSLANAALPFDQPRLEQSDRLPSLFPVTGQAISQALFTPQSANSSVTTDEQEQYFTDFSLNTRGNEMTMPLEMAASDPQYMCTISQYDTIDTSARFAGFSGDSFPMSAARGTLPAIVAPIPTLPLPEFVRTATPDEMMDCLRGVHDLPSNDNRLNVQSAPFLSNVSSFSGGGQGEFSSDTSAIFSTSFQTSNYPSLASYNGGPISSGSVLASGIFPRAMSLATEDGFASAVAGGTANASNSHSSVQCVDPQNLQLQNDIGGDDTEAFDSADN</sequence>
<dbReference type="AlphaFoldDB" id="A0A0D0BHF3"/>
<protein>
    <submittedName>
        <fullName evidence="1">Uncharacterized protein</fullName>
    </submittedName>
</protein>
<name>A0A0D0BHF3_9AGAR</name>
<dbReference type="EMBL" id="KN834764">
    <property type="protein sequence ID" value="KIK63415.1"/>
    <property type="molecule type" value="Genomic_DNA"/>
</dbReference>
<keyword evidence="2" id="KW-1185">Reference proteome</keyword>
<proteinExistence type="predicted"/>